<comment type="caution">
    <text evidence="2">The sequence shown here is derived from an EMBL/GenBank/DDBJ whole genome shotgun (WGS) entry which is preliminary data.</text>
</comment>
<dbReference type="Pfam" id="PF07728">
    <property type="entry name" value="AAA_5"/>
    <property type="match status" value="1"/>
</dbReference>
<dbReference type="InterPro" id="IPR011704">
    <property type="entry name" value="ATPase_dyneun-rel_AAA"/>
</dbReference>
<dbReference type="SUPFAM" id="SSF52540">
    <property type="entry name" value="P-loop containing nucleoside triphosphate hydrolases"/>
    <property type="match status" value="1"/>
</dbReference>
<evidence type="ECO:0000259" key="1">
    <source>
        <dbReference type="Pfam" id="PF07728"/>
    </source>
</evidence>
<feature type="domain" description="ATPase dynein-related AAA" evidence="1">
    <location>
        <begin position="84"/>
        <end position="227"/>
    </location>
</feature>
<evidence type="ECO:0000313" key="2">
    <source>
        <dbReference type="EMBL" id="OGZ63073.1"/>
    </source>
</evidence>
<sequence>MVLHEGQRTTEEVLKETPVLETESTVFFSGVELPKAKDGSGNWVPRREKYEDYIYDDVSVELQRNFALAFSLNQPYLVEGGTEIGKTTAVMEMCSRLGYEVHYVNLNYGTDESKLMGKPMPNLQRQDLKDPEFVYWLGKISSGLMPEEGKVKVIVLDEIGAAQPGNIIILHEIFDQLERGGSVDLSEYGNGVVNIDPEKVKIVALTNPPGKGYQAVNVISPPLMRRFTYFKALSELPEKSVSSYISALFEKEEVLMEIPGIGEVIAKYKEFHRAAKEFLKNRTIADDQPQPFTYGDRTEPKRFRDFIAKRYRGDINETVRQALIFYYVNKLENQADKKQLEQLIPYIEYRPPVVESKRRVLEARGGAEAEKKRKLIDEIETLKSEIEDSGKLPEGFGVSETGRGENPIIKAKTEKGEPIEFNFEQIKSKVVDFYKKNNLEKLAGAVESATIFLTKEQKRAMVEMVEKEGFDSAWIFPGDEVMQANSVSIKQETEKEMPWLDKKHQYKEKDEKGKLVGTYLSSEVKSAFPDKIQNDKRPNKPYVMFYKSSREVDPEIRQPLIIDGKTVINSQENIEKNFKERKIVLQILNEYLILQRVETENNKDKGKPHPDTDFTTWLGSRLSGVFGGPGRVLRAHWLPGPQQVGVFSSAPGLSLSDVGARSSAIFEIL</sequence>
<name>A0A1G2HKU2_9BACT</name>
<gene>
    <name evidence="2" type="ORF">A2639_02850</name>
</gene>
<dbReference type="InterPro" id="IPR027417">
    <property type="entry name" value="P-loop_NTPase"/>
</dbReference>
<dbReference type="Gene3D" id="3.40.50.300">
    <property type="entry name" value="P-loop containing nucleotide triphosphate hydrolases"/>
    <property type="match status" value="1"/>
</dbReference>
<proteinExistence type="predicted"/>
<evidence type="ECO:0000313" key="3">
    <source>
        <dbReference type="Proteomes" id="UP000178991"/>
    </source>
</evidence>
<dbReference type="Proteomes" id="UP000178991">
    <property type="component" value="Unassembled WGS sequence"/>
</dbReference>
<dbReference type="GO" id="GO:0016887">
    <property type="term" value="F:ATP hydrolysis activity"/>
    <property type="evidence" value="ECO:0007669"/>
    <property type="project" value="InterPro"/>
</dbReference>
<dbReference type="AlphaFoldDB" id="A0A1G2HKU2"/>
<protein>
    <recommendedName>
        <fullName evidence="1">ATPase dynein-related AAA domain-containing protein</fullName>
    </recommendedName>
</protein>
<organism evidence="2 3">
    <name type="scientific">Candidatus Staskawiczbacteria bacterium RIFCSPHIGHO2_01_FULL_34_27</name>
    <dbReference type="NCBI Taxonomy" id="1802199"/>
    <lineage>
        <taxon>Bacteria</taxon>
        <taxon>Candidatus Staskawicziibacteriota</taxon>
    </lineage>
</organism>
<accession>A0A1G2HKU2</accession>
<dbReference type="EMBL" id="MHOL01000007">
    <property type="protein sequence ID" value="OGZ63073.1"/>
    <property type="molecule type" value="Genomic_DNA"/>
</dbReference>
<reference evidence="2 3" key="1">
    <citation type="journal article" date="2016" name="Nat. Commun.">
        <title>Thousands of microbial genomes shed light on interconnected biogeochemical processes in an aquifer system.</title>
        <authorList>
            <person name="Anantharaman K."/>
            <person name="Brown C.T."/>
            <person name="Hug L.A."/>
            <person name="Sharon I."/>
            <person name="Castelle C.J."/>
            <person name="Probst A.J."/>
            <person name="Thomas B.C."/>
            <person name="Singh A."/>
            <person name="Wilkins M.J."/>
            <person name="Karaoz U."/>
            <person name="Brodie E.L."/>
            <person name="Williams K.H."/>
            <person name="Hubbard S.S."/>
            <person name="Banfield J.F."/>
        </authorList>
    </citation>
    <scope>NUCLEOTIDE SEQUENCE [LARGE SCALE GENOMIC DNA]</scope>
</reference>
<dbReference type="GO" id="GO:0005524">
    <property type="term" value="F:ATP binding"/>
    <property type="evidence" value="ECO:0007669"/>
    <property type="project" value="InterPro"/>
</dbReference>